<organism evidence="2 3">
    <name type="scientific">Desulfonatronum thiosulfatophilum</name>
    <dbReference type="NCBI Taxonomy" id="617002"/>
    <lineage>
        <taxon>Bacteria</taxon>
        <taxon>Pseudomonadati</taxon>
        <taxon>Thermodesulfobacteriota</taxon>
        <taxon>Desulfovibrionia</taxon>
        <taxon>Desulfovibrionales</taxon>
        <taxon>Desulfonatronaceae</taxon>
        <taxon>Desulfonatronum</taxon>
    </lineage>
</organism>
<dbReference type="Proteomes" id="UP000198771">
    <property type="component" value="Unassembled WGS sequence"/>
</dbReference>
<evidence type="ECO:0000313" key="3">
    <source>
        <dbReference type="Proteomes" id="UP000198771"/>
    </source>
</evidence>
<keyword evidence="1" id="KW-1133">Transmembrane helix</keyword>
<keyword evidence="1" id="KW-0812">Transmembrane</keyword>
<dbReference type="EMBL" id="FMXO01000017">
    <property type="protein sequence ID" value="SDB55293.1"/>
    <property type="molecule type" value="Genomic_DNA"/>
</dbReference>
<sequence>MIRINLLPPEKRPRISTLRLDLGALVFALVLVGGAILLSHLWVSAKLSDLERVHEARQVENRALTAEVAQVRRMENEIKAVASKIEIITGIRSIQTLPVRYIDALISLLPEDRIWFETFQLDHNGALQLKGVAMDNQSFAAYVEILRTSDFVRGVVTERTLRREVQGLTLVEFHFRITFGPPPDEYYQREANYG</sequence>
<name>A0A1G6ED05_9BACT</name>
<evidence type="ECO:0000256" key="1">
    <source>
        <dbReference type="SAM" id="Phobius"/>
    </source>
</evidence>
<dbReference type="OrthoDB" id="5296173at2"/>
<proteinExistence type="predicted"/>
<keyword evidence="1" id="KW-0472">Membrane</keyword>
<dbReference type="InterPro" id="IPR052534">
    <property type="entry name" value="Extracell_DNA_Util/SecSys_Comp"/>
</dbReference>
<dbReference type="PANTHER" id="PTHR40278:SF1">
    <property type="entry name" value="DNA UTILIZATION PROTEIN HOFN"/>
    <property type="match status" value="1"/>
</dbReference>
<dbReference type="AlphaFoldDB" id="A0A1G6ED05"/>
<protein>
    <submittedName>
        <fullName evidence="2">Type IV pilus assembly protein PilN</fullName>
    </submittedName>
</protein>
<dbReference type="PANTHER" id="PTHR40278">
    <property type="entry name" value="DNA UTILIZATION PROTEIN HOFN"/>
    <property type="match status" value="1"/>
</dbReference>
<keyword evidence="3" id="KW-1185">Reference proteome</keyword>
<gene>
    <name evidence="2" type="ORF">SAMN05660653_02761</name>
</gene>
<reference evidence="2 3" key="1">
    <citation type="submission" date="2016-10" db="EMBL/GenBank/DDBJ databases">
        <authorList>
            <person name="de Groot N.N."/>
        </authorList>
    </citation>
    <scope>NUCLEOTIDE SEQUENCE [LARGE SCALE GENOMIC DNA]</scope>
    <source>
        <strain evidence="2 3">ASO4-2</strain>
    </source>
</reference>
<dbReference type="InterPro" id="IPR007813">
    <property type="entry name" value="PilN"/>
</dbReference>
<accession>A0A1G6ED05</accession>
<dbReference type="Pfam" id="PF05137">
    <property type="entry name" value="PilN"/>
    <property type="match status" value="1"/>
</dbReference>
<dbReference type="STRING" id="617002.SAMN05660653_02761"/>
<feature type="transmembrane region" description="Helical" evidence="1">
    <location>
        <begin position="20"/>
        <end position="43"/>
    </location>
</feature>
<evidence type="ECO:0000313" key="2">
    <source>
        <dbReference type="EMBL" id="SDB55293.1"/>
    </source>
</evidence>
<dbReference type="RefSeq" id="WP_092123058.1">
    <property type="nucleotide sequence ID" value="NZ_FMXO01000017.1"/>
</dbReference>